<feature type="domain" description="UGSC-like" evidence="1">
    <location>
        <begin position="2"/>
        <end position="53"/>
    </location>
</feature>
<accession>A0ABS6IHA2</accession>
<evidence type="ECO:0000313" key="3">
    <source>
        <dbReference type="Proteomes" id="UP000727907"/>
    </source>
</evidence>
<reference evidence="2 3" key="1">
    <citation type="submission" date="2021-06" db="EMBL/GenBank/DDBJ databases">
        <authorList>
            <person name="Lee D.H."/>
        </authorList>
    </citation>
    <scope>NUCLEOTIDE SEQUENCE [LARGE SCALE GENOMIC DNA]</scope>
    <source>
        <strain evidence="2 3">MMS21-HV4-11</strain>
    </source>
</reference>
<keyword evidence="3" id="KW-1185">Reference proteome</keyword>
<dbReference type="InterPro" id="IPR057767">
    <property type="entry name" value="UGSC-like_dom"/>
</dbReference>
<dbReference type="EMBL" id="JAHOPB010000001">
    <property type="protein sequence ID" value="MBU8873365.1"/>
    <property type="molecule type" value="Genomic_DNA"/>
</dbReference>
<evidence type="ECO:0000259" key="1">
    <source>
        <dbReference type="Pfam" id="PF24696"/>
    </source>
</evidence>
<comment type="caution">
    <text evidence="2">The sequence shown here is derived from an EMBL/GenBank/DDBJ whole genome shotgun (WGS) entry which is preliminary data.</text>
</comment>
<proteinExistence type="predicted"/>
<sequence length="55" mass="5982">MTTEFVDGVTAQSDALGFEPAVVYVPHPIQNRTKAEVEEIADRAFAQVMAMLKSA</sequence>
<gene>
    <name evidence="2" type="ORF">KQ910_06290</name>
</gene>
<dbReference type="Pfam" id="PF24696">
    <property type="entry name" value="UGSC"/>
    <property type="match status" value="1"/>
</dbReference>
<organism evidence="2 3">
    <name type="scientific">Reyranella humidisoli</name>
    <dbReference type="NCBI Taxonomy" id="2849149"/>
    <lineage>
        <taxon>Bacteria</taxon>
        <taxon>Pseudomonadati</taxon>
        <taxon>Pseudomonadota</taxon>
        <taxon>Alphaproteobacteria</taxon>
        <taxon>Hyphomicrobiales</taxon>
        <taxon>Reyranellaceae</taxon>
        <taxon>Reyranella</taxon>
    </lineage>
</organism>
<name>A0ABS6IHA2_9HYPH</name>
<evidence type="ECO:0000313" key="2">
    <source>
        <dbReference type="EMBL" id="MBU8873365.1"/>
    </source>
</evidence>
<dbReference type="Proteomes" id="UP000727907">
    <property type="component" value="Unassembled WGS sequence"/>
</dbReference>
<protein>
    <recommendedName>
        <fullName evidence="1">UGSC-like domain-containing protein</fullName>
    </recommendedName>
</protein>